<evidence type="ECO:0000313" key="2">
    <source>
        <dbReference type="Proteomes" id="UP000784294"/>
    </source>
</evidence>
<dbReference type="EMBL" id="CAAALY010073021">
    <property type="protein sequence ID" value="VEL25321.1"/>
    <property type="molecule type" value="Genomic_DNA"/>
</dbReference>
<reference evidence="1" key="1">
    <citation type="submission" date="2018-11" db="EMBL/GenBank/DDBJ databases">
        <authorList>
            <consortium name="Pathogen Informatics"/>
        </authorList>
    </citation>
    <scope>NUCLEOTIDE SEQUENCE</scope>
</reference>
<name>A0A3S5APJ5_9PLAT</name>
<organism evidence="1 2">
    <name type="scientific">Protopolystoma xenopodis</name>
    <dbReference type="NCBI Taxonomy" id="117903"/>
    <lineage>
        <taxon>Eukaryota</taxon>
        <taxon>Metazoa</taxon>
        <taxon>Spiralia</taxon>
        <taxon>Lophotrochozoa</taxon>
        <taxon>Platyhelminthes</taxon>
        <taxon>Monogenea</taxon>
        <taxon>Polyopisthocotylea</taxon>
        <taxon>Polystomatidea</taxon>
        <taxon>Polystomatidae</taxon>
        <taxon>Protopolystoma</taxon>
    </lineage>
</organism>
<protein>
    <submittedName>
        <fullName evidence="1">Uncharacterized protein</fullName>
    </submittedName>
</protein>
<keyword evidence="2" id="KW-1185">Reference proteome</keyword>
<evidence type="ECO:0000313" key="1">
    <source>
        <dbReference type="EMBL" id="VEL25321.1"/>
    </source>
</evidence>
<sequence length="99" mass="10925">MNGWMQQEQYLHPAYASHVTPYQLTLKGEVEEEHTESKSELEALLLPHQNSEKAVCYDLSVLLTSGWGSSVLGAADGPTSVLEPGAHFAGRGFPERRTR</sequence>
<dbReference type="AlphaFoldDB" id="A0A3S5APJ5"/>
<dbReference type="Proteomes" id="UP000784294">
    <property type="component" value="Unassembled WGS sequence"/>
</dbReference>
<gene>
    <name evidence="1" type="ORF">PXEA_LOCUS18761</name>
</gene>
<accession>A0A3S5APJ5</accession>
<comment type="caution">
    <text evidence="1">The sequence shown here is derived from an EMBL/GenBank/DDBJ whole genome shotgun (WGS) entry which is preliminary data.</text>
</comment>
<proteinExistence type="predicted"/>